<dbReference type="AlphaFoldDB" id="A0A0E0DME3"/>
<name>A0A0E0DME3_9ORYZ</name>
<keyword evidence="2" id="KW-1185">Reference proteome</keyword>
<dbReference type="Gramene" id="OMERI05G04060.1">
    <property type="protein sequence ID" value="OMERI05G04060.1"/>
    <property type="gene ID" value="OMERI05G04060"/>
</dbReference>
<dbReference type="Proteomes" id="UP000008021">
    <property type="component" value="Chromosome 5"/>
</dbReference>
<accession>A0A0E0DME3</accession>
<organism evidence="1">
    <name type="scientific">Oryza meridionalis</name>
    <dbReference type="NCBI Taxonomy" id="40149"/>
    <lineage>
        <taxon>Eukaryota</taxon>
        <taxon>Viridiplantae</taxon>
        <taxon>Streptophyta</taxon>
        <taxon>Embryophyta</taxon>
        <taxon>Tracheophyta</taxon>
        <taxon>Spermatophyta</taxon>
        <taxon>Magnoliopsida</taxon>
        <taxon>Liliopsida</taxon>
        <taxon>Poales</taxon>
        <taxon>Poaceae</taxon>
        <taxon>BOP clade</taxon>
        <taxon>Oryzoideae</taxon>
        <taxon>Oryzeae</taxon>
        <taxon>Oryzinae</taxon>
        <taxon>Oryza</taxon>
    </lineage>
</organism>
<sequence>MLRVDETRLGIQAGMADGYRRRALTVASTLVPAACGSAGGMPCVPAARGGGRKLLGVATSDGRQLRCGWPQKAVESAFQMADRRGKVSGLIRQPLTKGKTSCGGVRVSLRACGGGGACSRFGYAAVAPLYTRELPGESMWTIAEALGSSAVHVARVQKQSSSAHGMQLRPYTQDN</sequence>
<evidence type="ECO:0000313" key="1">
    <source>
        <dbReference type="EnsemblPlants" id="OMERI05G04060.1"/>
    </source>
</evidence>
<reference evidence="1" key="1">
    <citation type="submission" date="2015-04" db="UniProtKB">
        <authorList>
            <consortium name="EnsemblPlants"/>
        </authorList>
    </citation>
    <scope>IDENTIFICATION</scope>
</reference>
<proteinExistence type="predicted"/>
<reference evidence="1" key="2">
    <citation type="submission" date="2018-05" db="EMBL/GenBank/DDBJ databases">
        <title>OmerRS3 (Oryza meridionalis Reference Sequence Version 3).</title>
        <authorList>
            <person name="Zhang J."/>
            <person name="Kudrna D."/>
            <person name="Lee S."/>
            <person name="Talag J."/>
            <person name="Welchert J."/>
            <person name="Wing R.A."/>
        </authorList>
    </citation>
    <scope>NUCLEOTIDE SEQUENCE [LARGE SCALE GENOMIC DNA]</scope>
    <source>
        <strain evidence="1">cv. OR44</strain>
    </source>
</reference>
<evidence type="ECO:0000313" key="2">
    <source>
        <dbReference type="Proteomes" id="UP000008021"/>
    </source>
</evidence>
<dbReference type="HOGENOM" id="CLU_1646483_0_0_1"/>
<protein>
    <submittedName>
        <fullName evidence="1">Uncharacterized protein</fullName>
    </submittedName>
</protein>
<dbReference type="EnsemblPlants" id="OMERI05G04060.1">
    <property type="protein sequence ID" value="OMERI05G04060.1"/>
    <property type="gene ID" value="OMERI05G04060"/>
</dbReference>